<keyword evidence="2" id="KW-1185">Reference proteome</keyword>
<evidence type="ECO:0000313" key="1">
    <source>
        <dbReference type="EMBL" id="MFM9328766.1"/>
    </source>
</evidence>
<protein>
    <submittedName>
        <fullName evidence="1">Helix-turn-helix domain-containing protein</fullName>
    </submittedName>
</protein>
<dbReference type="EMBL" id="JBJURJ010000006">
    <property type="protein sequence ID" value="MFM9328766.1"/>
    <property type="molecule type" value="Genomic_DNA"/>
</dbReference>
<gene>
    <name evidence="1" type="ORF">ACI1P1_10740</name>
</gene>
<evidence type="ECO:0000313" key="2">
    <source>
        <dbReference type="Proteomes" id="UP001631969"/>
    </source>
</evidence>
<reference evidence="1" key="1">
    <citation type="submission" date="2024-12" db="EMBL/GenBank/DDBJ databases">
        <authorList>
            <person name="Wu N."/>
        </authorList>
    </citation>
    <scope>NUCLEOTIDE SEQUENCE</scope>
    <source>
        <strain evidence="1">P15</strain>
    </source>
</reference>
<organism evidence="1 2">
    <name type="scientific">Paenibacillus mesotrionivorans</name>
    <dbReference type="NCBI Taxonomy" id="3160968"/>
    <lineage>
        <taxon>Bacteria</taxon>
        <taxon>Bacillati</taxon>
        <taxon>Bacillota</taxon>
        <taxon>Bacilli</taxon>
        <taxon>Bacillales</taxon>
        <taxon>Paenibacillaceae</taxon>
        <taxon>Paenibacillus</taxon>
    </lineage>
</organism>
<dbReference type="Proteomes" id="UP001631969">
    <property type="component" value="Unassembled WGS sequence"/>
</dbReference>
<name>A0ACC7NXH6_9BACL</name>
<accession>A0ACC7NXH6</accession>
<comment type="caution">
    <text evidence="1">The sequence shown here is derived from an EMBL/GenBank/DDBJ whole genome shotgun (WGS) entry which is preliminary data.</text>
</comment>
<proteinExistence type="predicted"/>
<sequence length="581" mass="66634">MYSVMLVDDDLPVLEFLAGAVDWNGLGFQLAGTFQSPLEALAAAGEAPPEVLITDIGMPEMDGMELIRVLRTEEPGLKTAILSCHDEFGYAQMAVKLGVSEYVLKETMTAKTITELLIRLKKELDGEAVVRHKSRELEQSLRRNRSDLKRIFLRNTLGGPLLDPAEWSRQAAEYGVEFSRGTSYVPVLGFPCRMREALRRFQTRELLVYTAENIAEELLAPGERPEHGKQTDNGKLTEHGKLQEYGKSQEHGKRQDNGKLPVAGEAAVFSLESGELVLLFPHFSQLHINNRQRMEDTLRKLQQCLLQFGKTPFTFVTGTPVADGKELREVVNKEIAAAQSRFYWPEASILRLEHLQGSFGSGDLLLAEYVTALEEFRRAVLEEQAEQVEAFIAKWLAFIQYHRFNPVEVKEWLLKIILDIRMRLKSLQHYQSSYASEVLHHDVMELTSLGELEGWLRSYMLQAVEWAGQVYQESKNREIMECQRYVSVHWNERITLEDAARHLHLHPNYLSRLFKRETGENFVEFATRVKMDKARELLKLTDKTVEDISLLLGYDNKQYFTKLFKTHTGQLPSAFRLQKDK</sequence>